<proteinExistence type="predicted"/>
<dbReference type="Proteomes" id="UP000037069">
    <property type="component" value="Unassembled WGS sequence"/>
</dbReference>
<dbReference type="EMBL" id="JRES01000608">
    <property type="protein sequence ID" value="KNC29932.1"/>
    <property type="molecule type" value="Genomic_DNA"/>
</dbReference>
<accession>A0A0L0CCJ5</accession>
<evidence type="ECO:0000313" key="3">
    <source>
        <dbReference type="Proteomes" id="UP000037069"/>
    </source>
</evidence>
<keyword evidence="1" id="KW-0812">Transmembrane</keyword>
<evidence type="ECO:0000256" key="1">
    <source>
        <dbReference type="SAM" id="Phobius"/>
    </source>
</evidence>
<evidence type="ECO:0000313" key="2">
    <source>
        <dbReference type="EMBL" id="KNC29932.1"/>
    </source>
</evidence>
<organism evidence="2 3">
    <name type="scientific">Lucilia cuprina</name>
    <name type="common">Green bottle fly</name>
    <name type="synonym">Australian sheep blowfly</name>
    <dbReference type="NCBI Taxonomy" id="7375"/>
    <lineage>
        <taxon>Eukaryota</taxon>
        <taxon>Metazoa</taxon>
        <taxon>Ecdysozoa</taxon>
        <taxon>Arthropoda</taxon>
        <taxon>Hexapoda</taxon>
        <taxon>Insecta</taxon>
        <taxon>Pterygota</taxon>
        <taxon>Neoptera</taxon>
        <taxon>Endopterygota</taxon>
        <taxon>Diptera</taxon>
        <taxon>Brachycera</taxon>
        <taxon>Muscomorpha</taxon>
        <taxon>Oestroidea</taxon>
        <taxon>Calliphoridae</taxon>
        <taxon>Luciliinae</taxon>
        <taxon>Lucilia</taxon>
    </lineage>
</organism>
<dbReference type="AlphaFoldDB" id="A0A0L0CCJ5"/>
<keyword evidence="1" id="KW-0472">Membrane</keyword>
<comment type="caution">
    <text evidence="2">The sequence shown here is derived from an EMBL/GenBank/DDBJ whole genome shotgun (WGS) entry which is preliminary data.</text>
</comment>
<gene>
    <name evidence="2" type="ORF">FF38_08504</name>
</gene>
<name>A0A0L0CCJ5_LUCCU</name>
<protein>
    <submittedName>
        <fullName evidence="2">Uncharacterized protein</fullName>
    </submittedName>
</protein>
<sequence length="172" mass="18348">MACIFTKAYLNDYHIHSAILMTSHFSITEHTKIYLLMKIFRGILILKHGFRQFFEAVVVASIGKYPAIGVAIVVDAAAGSFAFAFLVNSGCCSGGNSDDDDDSGLSVLPTDAVETFAVAVVFDSVALTFVTVVFFVTVANAENDDNDNDDGNIVVFVVVAGFGSAKLKTKST</sequence>
<keyword evidence="1" id="KW-1133">Transmembrane helix</keyword>
<keyword evidence="3" id="KW-1185">Reference proteome</keyword>
<reference evidence="2 3" key="1">
    <citation type="journal article" date="2015" name="Nat. Commun.">
        <title>Lucilia cuprina genome unlocks parasitic fly biology to underpin future interventions.</title>
        <authorList>
            <person name="Anstead C.A."/>
            <person name="Korhonen P.K."/>
            <person name="Young N.D."/>
            <person name="Hall R.S."/>
            <person name="Jex A.R."/>
            <person name="Murali S.C."/>
            <person name="Hughes D.S."/>
            <person name="Lee S.F."/>
            <person name="Perry T."/>
            <person name="Stroehlein A.J."/>
            <person name="Ansell B.R."/>
            <person name="Breugelmans B."/>
            <person name="Hofmann A."/>
            <person name="Qu J."/>
            <person name="Dugan S."/>
            <person name="Lee S.L."/>
            <person name="Chao H."/>
            <person name="Dinh H."/>
            <person name="Han Y."/>
            <person name="Doddapaneni H.V."/>
            <person name="Worley K.C."/>
            <person name="Muzny D.M."/>
            <person name="Ioannidis P."/>
            <person name="Waterhouse R.M."/>
            <person name="Zdobnov E.M."/>
            <person name="James P.J."/>
            <person name="Bagnall N.H."/>
            <person name="Kotze A.C."/>
            <person name="Gibbs R.A."/>
            <person name="Richards S."/>
            <person name="Batterham P."/>
            <person name="Gasser R.B."/>
        </authorList>
    </citation>
    <scope>NUCLEOTIDE SEQUENCE [LARGE SCALE GENOMIC DNA]</scope>
    <source>
        <strain evidence="2 3">LS</strain>
        <tissue evidence="2">Full body</tissue>
    </source>
</reference>
<feature type="transmembrane region" description="Helical" evidence="1">
    <location>
        <begin position="116"/>
        <end position="139"/>
    </location>
</feature>